<reference evidence="3" key="1">
    <citation type="journal article" date="2020" name="mSystems">
        <title>Genome- and Community-Level Interaction Insights into Carbon Utilization and Element Cycling Functions of Hydrothermarchaeota in Hydrothermal Sediment.</title>
        <authorList>
            <person name="Zhou Z."/>
            <person name="Liu Y."/>
            <person name="Xu W."/>
            <person name="Pan J."/>
            <person name="Luo Z.H."/>
            <person name="Li M."/>
        </authorList>
    </citation>
    <scope>NUCLEOTIDE SEQUENCE [LARGE SCALE GENOMIC DNA]</scope>
    <source>
        <strain evidence="3">SpSt-1233</strain>
    </source>
</reference>
<name>A0A7V2AUN1_UNCEI</name>
<keyword evidence="2" id="KW-0812">Transmembrane</keyword>
<feature type="region of interest" description="Disordered" evidence="1">
    <location>
        <begin position="110"/>
        <end position="135"/>
    </location>
</feature>
<comment type="caution">
    <text evidence="3">The sequence shown here is derived from an EMBL/GenBank/DDBJ whole genome shotgun (WGS) entry which is preliminary data.</text>
</comment>
<feature type="transmembrane region" description="Helical" evidence="2">
    <location>
        <begin position="87"/>
        <end position="105"/>
    </location>
</feature>
<keyword evidence="2" id="KW-0472">Membrane</keyword>
<dbReference type="EMBL" id="DSEC01000247">
    <property type="protein sequence ID" value="HER43507.1"/>
    <property type="molecule type" value="Genomic_DNA"/>
</dbReference>
<evidence type="ECO:0000313" key="3">
    <source>
        <dbReference type="EMBL" id="HER43507.1"/>
    </source>
</evidence>
<accession>A0A7V2AUN1</accession>
<evidence type="ECO:0000256" key="1">
    <source>
        <dbReference type="SAM" id="MobiDB-lite"/>
    </source>
</evidence>
<organism evidence="3">
    <name type="scientific">Eiseniibacteriota bacterium</name>
    <dbReference type="NCBI Taxonomy" id="2212470"/>
    <lineage>
        <taxon>Bacteria</taxon>
        <taxon>Candidatus Eiseniibacteriota</taxon>
    </lineage>
</organism>
<dbReference type="Proteomes" id="UP000886069">
    <property type="component" value="Unassembled WGS sequence"/>
</dbReference>
<keyword evidence="2" id="KW-1133">Transmembrane helix</keyword>
<protein>
    <submittedName>
        <fullName evidence="3">Uncharacterized protein</fullName>
    </submittedName>
</protein>
<dbReference type="AlphaFoldDB" id="A0A7V2AUN1"/>
<gene>
    <name evidence="3" type="ORF">ENO08_03510</name>
</gene>
<sequence length="135" mass="15006">MHVRGMRGIRRFICNASVLLLIGFFVFAQQVYAESVFDSGNDLSRRDPALDSPDLSARDSVYTAADTMEVYDLMYDGDEERNLYKEIAVFAIVAAVVGYMIVTLIQPDDEEEAPADDGKEPPITPVLSIPVQLSR</sequence>
<evidence type="ECO:0000256" key="2">
    <source>
        <dbReference type="SAM" id="Phobius"/>
    </source>
</evidence>
<proteinExistence type="predicted"/>